<evidence type="ECO:0000256" key="7">
    <source>
        <dbReference type="ARBA" id="ARBA00023237"/>
    </source>
</evidence>
<dbReference type="Gene3D" id="2.170.130.10">
    <property type="entry name" value="TonB-dependent receptor, plug domain"/>
    <property type="match status" value="1"/>
</dbReference>
<evidence type="ECO:0000313" key="15">
    <source>
        <dbReference type="Proteomes" id="UP000659697"/>
    </source>
</evidence>
<evidence type="ECO:0000256" key="2">
    <source>
        <dbReference type="ARBA" id="ARBA00022448"/>
    </source>
</evidence>
<keyword evidence="15" id="KW-1185">Reference proteome</keyword>
<keyword evidence="11" id="KW-0732">Signal</keyword>
<feature type="region of interest" description="Disordered" evidence="10">
    <location>
        <begin position="89"/>
        <end position="110"/>
    </location>
</feature>
<dbReference type="PANTHER" id="PTHR47234">
    <property type="match status" value="1"/>
</dbReference>
<sequence>MTHYTTLSLAVAAALALNFPANAQQNAEENNANETVPERIAVTGSRIKGVDLEGAQPLVVLSAEDIKNSGASSLYELLKDLGQLRGGSGTFSTSESGATSTATPAGQSAASLRGLGPASTLTLINGRRVAASSFAAGTQNFVDINSIPLAAIERVEILATGASAIYGADAVAGVINYILKKDYEKAEVNLSYGNSTASSNEGTTNLNLIWGQQVAGGNLTLFADLYDRKEFRAVDRDFSREPLLKSNYSYLPKGTPNIYYFSTVSGDEIATPGCATPLVTTEFGERICSYYPNEDDVLRSPIKSAAAGLMFNKELSHNLNWQTDLFYTRTKSTAVSSPAPINQLNDAEGAWVPENALDIFAGTTRDNNFIYFGDDEIYLDPFFSPTGRRLFGFQFDARFNTPRTVDITTEALRLVSGLSGTYREWDWESAVLLSRSKSTQEAVAGIYNRYKYHAAIAGELCSDGSIASRDGNSLSCNSGANLAGSYNPFLQNDAANEARLALAQEVPTRDGLSTLYGWDARITGDLFEFNDQIVRAAFGAELRREKITDEPSLNAQARFENDYLVDVFGFGSSFSTASRNQAAVFGEVYVPLTAQVEMLAAGRYDHYNDFGGTFNPKIGFTYRPTDELVMRASWASSFRAPSLTQAGVKLRTTTARYDCSANELVNQFYCGGLGGTGTVNVLELGNPELEAETSESLSLGFGYSPTRNTTITVDYWQFDHKKLVDTDLTAAMARSITDVTQRHCGLVPDGQTGISLNPNLAVGRDRFNICQVLDGQGRDLTNANANMQEILSNWVNSTPARVTSLPLQRDHVILLDNVGRQQVKGIDTRLSHTFELSAGKLGLDLDWTHYLSFERNKAGSDEIESLVGTYRYPRNIANLRVSWRADNFSTGLGANYTASYADDISRLRARNLDEMAELGALDENGERDVSSWTTLRGYLGYDFENATITFSVDNLLDRDPPKVYGASRGFDSINHNALGRNYRLSFSYFF</sequence>
<dbReference type="PANTHER" id="PTHR47234:SF2">
    <property type="entry name" value="TONB-DEPENDENT RECEPTOR"/>
    <property type="match status" value="1"/>
</dbReference>
<dbReference type="Proteomes" id="UP000659697">
    <property type="component" value="Unassembled WGS sequence"/>
</dbReference>
<dbReference type="RefSeq" id="WP_189434293.1">
    <property type="nucleotide sequence ID" value="NZ_BNAO01000013.1"/>
</dbReference>
<feature type="domain" description="TonB-dependent receptor-like beta-barrel" evidence="12">
    <location>
        <begin position="476"/>
        <end position="955"/>
    </location>
</feature>
<feature type="compositionally biased region" description="Low complexity" evidence="10">
    <location>
        <begin position="90"/>
        <end position="110"/>
    </location>
</feature>
<dbReference type="PROSITE" id="PS52016">
    <property type="entry name" value="TONB_DEPENDENT_REC_3"/>
    <property type="match status" value="1"/>
</dbReference>
<evidence type="ECO:0000313" key="14">
    <source>
        <dbReference type="EMBL" id="GHG77957.1"/>
    </source>
</evidence>
<organism evidence="14 15">
    <name type="scientific">Alishewanella longhuensis</name>
    <dbReference type="NCBI Taxonomy" id="1091037"/>
    <lineage>
        <taxon>Bacteria</taxon>
        <taxon>Pseudomonadati</taxon>
        <taxon>Pseudomonadota</taxon>
        <taxon>Gammaproteobacteria</taxon>
        <taxon>Alteromonadales</taxon>
        <taxon>Alteromonadaceae</taxon>
        <taxon>Alishewanella</taxon>
    </lineage>
</organism>
<dbReference type="InterPro" id="IPR037066">
    <property type="entry name" value="Plug_dom_sf"/>
</dbReference>
<evidence type="ECO:0000256" key="8">
    <source>
        <dbReference type="PROSITE-ProRule" id="PRU01360"/>
    </source>
</evidence>
<feature type="domain" description="TonB-dependent receptor plug" evidence="13">
    <location>
        <begin position="55"/>
        <end position="174"/>
    </location>
</feature>
<keyword evidence="3 8" id="KW-1134">Transmembrane beta strand</keyword>
<keyword evidence="7 8" id="KW-0998">Cell outer membrane</keyword>
<reference evidence="15" key="1">
    <citation type="journal article" date="2019" name="Int. J. Syst. Evol. Microbiol.">
        <title>The Global Catalogue of Microorganisms (GCM) 10K type strain sequencing project: providing services to taxonomists for standard genome sequencing and annotation.</title>
        <authorList>
            <consortium name="The Broad Institute Genomics Platform"/>
            <consortium name="The Broad Institute Genome Sequencing Center for Infectious Disease"/>
            <person name="Wu L."/>
            <person name="Ma J."/>
        </authorList>
    </citation>
    <scope>NUCLEOTIDE SEQUENCE [LARGE SCALE GENOMIC DNA]</scope>
    <source>
        <strain evidence="15">CGMCC 1.7003</strain>
    </source>
</reference>
<dbReference type="InterPro" id="IPR036942">
    <property type="entry name" value="Beta-barrel_TonB_sf"/>
</dbReference>
<accession>A0ABQ3L4K5</accession>
<dbReference type="EMBL" id="BNAO01000013">
    <property type="protein sequence ID" value="GHG77957.1"/>
    <property type="molecule type" value="Genomic_DNA"/>
</dbReference>
<dbReference type="Pfam" id="PF00593">
    <property type="entry name" value="TonB_dep_Rec_b-barrel"/>
    <property type="match status" value="1"/>
</dbReference>
<proteinExistence type="inferred from homology"/>
<dbReference type="InterPro" id="IPR012910">
    <property type="entry name" value="Plug_dom"/>
</dbReference>
<protein>
    <submittedName>
        <fullName evidence="14">TonB-dependent receptor</fullName>
    </submittedName>
</protein>
<evidence type="ECO:0000259" key="13">
    <source>
        <dbReference type="Pfam" id="PF07715"/>
    </source>
</evidence>
<evidence type="ECO:0000256" key="6">
    <source>
        <dbReference type="ARBA" id="ARBA00023136"/>
    </source>
</evidence>
<keyword evidence="5 9" id="KW-0798">TonB box</keyword>
<comment type="similarity">
    <text evidence="8 9">Belongs to the TonB-dependent receptor family.</text>
</comment>
<evidence type="ECO:0000259" key="12">
    <source>
        <dbReference type="Pfam" id="PF00593"/>
    </source>
</evidence>
<evidence type="ECO:0000256" key="4">
    <source>
        <dbReference type="ARBA" id="ARBA00022692"/>
    </source>
</evidence>
<gene>
    <name evidence="14" type="ORF">GCM10010919_33940</name>
</gene>
<comment type="subcellular location">
    <subcellularLocation>
        <location evidence="1 8">Cell outer membrane</location>
        <topology evidence="1 8">Multi-pass membrane protein</topology>
    </subcellularLocation>
</comment>
<evidence type="ECO:0000256" key="3">
    <source>
        <dbReference type="ARBA" id="ARBA00022452"/>
    </source>
</evidence>
<keyword evidence="2 8" id="KW-0813">Transport</keyword>
<evidence type="ECO:0000256" key="11">
    <source>
        <dbReference type="SAM" id="SignalP"/>
    </source>
</evidence>
<evidence type="ECO:0000256" key="1">
    <source>
        <dbReference type="ARBA" id="ARBA00004571"/>
    </source>
</evidence>
<feature type="chain" id="PRO_5046729790" evidence="11">
    <location>
        <begin position="24"/>
        <end position="990"/>
    </location>
</feature>
<dbReference type="InterPro" id="IPR039426">
    <property type="entry name" value="TonB-dep_rcpt-like"/>
</dbReference>
<keyword evidence="6 8" id="KW-0472">Membrane</keyword>
<keyword evidence="14" id="KW-0675">Receptor</keyword>
<comment type="caution">
    <text evidence="14">The sequence shown here is derived from an EMBL/GenBank/DDBJ whole genome shotgun (WGS) entry which is preliminary data.</text>
</comment>
<dbReference type="Gene3D" id="2.40.170.20">
    <property type="entry name" value="TonB-dependent receptor, beta-barrel domain"/>
    <property type="match status" value="1"/>
</dbReference>
<dbReference type="Pfam" id="PF07715">
    <property type="entry name" value="Plug"/>
    <property type="match status" value="1"/>
</dbReference>
<name>A0ABQ3L4K5_9ALTE</name>
<feature type="signal peptide" evidence="11">
    <location>
        <begin position="1"/>
        <end position="23"/>
    </location>
</feature>
<evidence type="ECO:0000256" key="10">
    <source>
        <dbReference type="SAM" id="MobiDB-lite"/>
    </source>
</evidence>
<dbReference type="InterPro" id="IPR000531">
    <property type="entry name" value="Beta-barrel_TonB"/>
</dbReference>
<evidence type="ECO:0000256" key="9">
    <source>
        <dbReference type="RuleBase" id="RU003357"/>
    </source>
</evidence>
<evidence type="ECO:0000256" key="5">
    <source>
        <dbReference type="ARBA" id="ARBA00023077"/>
    </source>
</evidence>
<dbReference type="SUPFAM" id="SSF56935">
    <property type="entry name" value="Porins"/>
    <property type="match status" value="1"/>
</dbReference>
<keyword evidence="4 8" id="KW-0812">Transmembrane</keyword>